<keyword evidence="3" id="KW-1185">Reference proteome</keyword>
<proteinExistence type="predicted"/>
<sequence length="90" mass="10515">MSWITDGFFSLQTSLLSLRRLRSVMLPGVDGVHLLQLCLVSVSYLSLDDEEEEEEEEEQEEEEEDWRSPELQQHHEASIVSLHFRKSDPL</sequence>
<dbReference type="Proteomes" id="UP001153269">
    <property type="component" value="Unassembled WGS sequence"/>
</dbReference>
<protein>
    <submittedName>
        <fullName evidence="2">Uncharacterized protein</fullName>
    </submittedName>
</protein>
<feature type="region of interest" description="Disordered" evidence="1">
    <location>
        <begin position="48"/>
        <end position="90"/>
    </location>
</feature>
<gene>
    <name evidence="2" type="ORF">PLEPLA_LOCUS13355</name>
</gene>
<evidence type="ECO:0000313" key="3">
    <source>
        <dbReference type="Proteomes" id="UP001153269"/>
    </source>
</evidence>
<feature type="compositionally biased region" description="Acidic residues" evidence="1">
    <location>
        <begin position="48"/>
        <end position="65"/>
    </location>
</feature>
<comment type="caution">
    <text evidence="2">The sequence shown here is derived from an EMBL/GenBank/DDBJ whole genome shotgun (WGS) entry which is preliminary data.</text>
</comment>
<accession>A0A9N7U6R2</accession>
<name>A0A9N7U6R2_PLEPL</name>
<organism evidence="2 3">
    <name type="scientific">Pleuronectes platessa</name>
    <name type="common">European plaice</name>
    <dbReference type="NCBI Taxonomy" id="8262"/>
    <lineage>
        <taxon>Eukaryota</taxon>
        <taxon>Metazoa</taxon>
        <taxon>Chordata</taxon>
        <taxon>Craniata</taxon>
        <taxon>Vertebrata</taxon>
        <taxon>Euteleostomi</taxon>
        <taxon>Actinopterygii</taxon>
        <taxon>Neopterygii</taxon>
        <taxon>Teleostei</taxon>
        <taxon>Neoteleostei</taxon>
        <taxon>Acanthomorphata</taxon>
        <taxon>Carangaria</taxon>
        <taxon>Pleuronectiformes</taxon>
        <taxon>Pleuronectoidei</taxon>
        <taxon>Pleuronectidae</taxon>
        <taxon>Pleuronectes</taxon>
    </lineage>
</organism>
<evidence type="ECO:0000256" key="1">
    <source>
        <dbReference type="SAM" id="MobiDB-lite"/>
    </source>
</evidence>
<reference evidence="2" key="1">
    <citation type="submission" date="2020-03" db="EMBL/GenBank/DDBJ databases">
        <authorList>
            <person name="Weist P."/>
        </authorList>
    </citation>
    <scope>NUCLEOTIDE SEQUENCE</scope>
</reference>
<dbReference type="AlphaFoldDB" id="A0A9N7U6R2"/>
<evidence type="ECO:0000313" key="2">
    <source>
        <dbReference type="EMBL" id="CAB1425425.1"/>
    </source>
</evidence>
<feature type="compositionally biased region" description="Basic and acidic residues" evidence="1">
    <location>
        <begin position="66"/>
        <end position="77"/>
    </location>
</feature>
<dbReference type="EMBL" id="CADEAL010000802">
    <property type="protein sequence ID" value="CAB1425425.1"/>
    <property type="molecule type" value="Genomic_DNA"/>
</dbReference>